<comment type="function">
    <text evidence="7">May be a cell surface adhesion protein.</text>
</comment>
<dbReference type="Proteomes" id="UP001497457">
    <property type="component" value="Chromosome 7b"/>
</dbReference>
<organism evidence="11 12">
    <name type="scientific">Urochloa decumbens</name>
    <dbReference type="NCBI Taxonomy" id="240449"/>
    <lineage>
        <taxon>Eukaryota</taxon>
        <taxon>Viridiplantae</taxon>
        <taxon>Streptophyta</taxon>
        <taxon>Embryophyta</taxon>
        <taxon>Tracheophyta</taxon>
        <taxon>Spermatophyta</taxon>
        <taxon>Magnoliopsida</taxon>
        <taxon>Liliopsida</taxon>
        <taxon>Poales</taxon>
        <taxon>Poaceae</taxon>
        <taxon>PACMAD clade</taxon>
        <taxon>Panicoideae</taxon>
        <taxon>Panicodae</taxon>
        <taxon>Paniceae</taxon>
        <taxon>Melinidinae</taxon>
        <taxon>Urochloa</taxon>
    </lineage>
</organism>
<evidence type="ECO:0000256" key="5">
    <source>
        <dbReference type="ARBA" id="ARBA00022729"/>
    </source>
</evidence>
<keyword evidence="12" id="KW-1185">Reference proteome</keyword>
<dbReference type="EMBL" id="OZ075117">
    <property type="protein sequence ID" value="CAL5081921.1"/>
    <property type="molecule type" value="Genomic_DNA"/>
</dbReference>
<comment type="subcellular location">
    <subcellularLocation>
        <location evidence="1">Cell membrane</location>
        <topology evidence="1">Lipid-anchor</topology>
        <topology evidence="1">GPI-anchor</topology>
    </subcellularLocation>
</comment>
<dbReference type="SMART" id="SM00554">
    <property type="entry name" value="FAS1"/>
    <property type="match status" value="1"/>
</dbReference>
<keyword evidence="9" id="KW-0812">Transmembrane</keyword>
<keyword evidence="6 9" id="KW-0472">Membrane</keyword>
<feature type="compositionally biased region" description="Low complexity" evidence="8">
    <location>
        <begin position="286"/>
        <end position="303"/>
    </location>
</feature>
<keyword evidence="4" id="KW-0336">GPI-anchor</keyword>
<feature type="transmembrane region" description="Helical" evidence="9">
    <location>
        <begin position="68"/>
        <end position="91"/>
    </location>
</feature>
<sequence>MPAKWQVSQLGSCPGASRLHTELSARQLPSCSHSLTPTRTQTTAPRTALHTVRTPRPRTMRRLRLAEALLLLPLLVLTASVAAPTAAAAAAKAPAAPPPAPPNVTAEMAKGGCKAFADLIAASPDASSTYQSAVEGGMTVFCPSDDAVKAFLPKYKNLTADGKAELLLFHAVPVHYSLGALKSNNGPMNTLATDGAAKNFNFTLQNQGDVVTIRTAATSRGGAPARVKSTAVDKDPLAIYVIDAVVQPVELFKPAAAPAPAPAPAPAAADAPTKAAGGKANKRRPAPAVADAPGPAADDSAPVDQKDAKKSAAAAGATCVRWWLAAALAAVAAAFTLA</sequence>
<dbReference type="AlphaFoldDB" id="A0ABC9FW69"/>
<reference evidence="12" key="1">
    <citation type="submission" date="2024-06" db="EMBL/GenBank/DDBJ databases">
        <authorList>
            <person name="Ryan C."/>
        </authorList>
    </citation>
    <scope>NUCLEOTIDE SEQUENCE [LARGE SCALE GENOMIC DNA]</scope>
</reference>
<evidence type="ECO:0000256" key="1">
    <source>
        <dbReference type="ARBA" id="ARBA00004609"/>
    </source>
</evidence>
<dbReference type="SUPFAM" id="SSF82153">
    <property type="entry name" value="FAS1 domain"/>
    <property type="match status" value="1"/>
</dbReference>
<dbReference type="InterPro" id="IPR045003">
    <property type="entry name" value="FLA_A"/>
</dbReference>
<name>A0ABC9FW69_9POAL</name>
<keyword evidence="4" id="KW-0325">Glycoprotein</keyword>
<dbReference type="InterPro" id="IPR000782">
    <property type="entry name" value="FAS1_domain"/>
</dbReference>
<accession>A0ABC9FW69</accession>
<keyword evidence="4" id="KW-0449">Lipoprotein</keyword>
<dbReference type="FunFam" id="2.30.180.10:FF:000008">
    <property type="entry name" value="Fasciclin-like arabinogalactan protein 10"/>
    <property type="match status" value="1"/>
</dbReference>
<feature type="domain" description="FAS1" evidence="10">
    <location>
        <begin position="100"/>
        <end position="246"/>
    </location>
</feature>
<feature type="compositionally biased region" description="Low complexity" evidence="8">
    <location>
        <begin position="266"/>
        <end position="279"/>
    </location>
</feature>
<evidence type="ECO:0000256" key="2">
    <source>
        <dbReference type="ARBA" id="ARBA00007843"/>
    </source>
</evidence>
<evidence type="ECO:0000313" key="12">
    <source>
        <dbReference type="Proteomes" id="UP001497457"/>
    </source>
</evidence>
<keyword evidence="5" id="KW-0732">Signal</keyword>
<dbReference type="PANTHER" id="PTHR32077">
    <property type="entry name" value="FASCICLIN-LIKE ARABINOGALACTAN PROTEIN"/>
    <property type="match status" value="1"/>
</dbReference>
<dbReference type="Pfam" id="PF02469">
    <property type="entry name" value="Fasciclin"/>
    <property type="match status" value="1"/>
</dbReference>
<gene>
    <name evidence="11" type="ORF">URODEC1_LOCUS108963</name>
</gene>
<evidence type="ECO:0000256" key="9">
    <source>
        <dbReference type="SAM" id="Phobius"/>
    </source>
</evidence>
<proteinExistence type="inferred from homology"/>
<protein>
    <recommendedName>
        <fullName evidence="10">FAS1 domain-containing protein</fullName>
    </recommendedName>
</protein>
<dbReference type="GO" id="GO:0005886">
    <property type="term" value="C:plasma membrane"/>
    <property type="evidence" value="ECO:0007669"/>
    <property type="project" value="UniProtKB-SubCell"/>
</dbReference>
<reference evidence="11 12" key="2">
    <citation type="submission" date="2024-10" db="EMBL/GenBank/DDBJ databases">
        <authorList>
            <person name="Ryan C."/>
        </authorList>
    </citation>
    <scope>NUCLEOTIDE SEQUENCE [LARGE SCALE GENOMIC DNA]</scope>
</reference>
<dbReference type="GO" id="GO:0098552">
    <property type="term" value="C:side of membrane"/>
    <property type="evidence" value="ECO:0007669"/>
    <property type="project" value="UniProtKB-KW"/>
</dbReference>
<comment type="similarity">
    <text evidence="2">Belongs to the fasciclin-like AGP family.</text>
</comment>
<evidence type="ECO:0000256" key="4">
    <source>
        <dbReference type="ARBA" id="ARBA00022622"/>
    </source>
</evidence>
<evidence type="ECO:0000256" key="6">
    <source>
        <dbReference type="ARBA" id="ARBA00023136"/>
    </source>
</evidence>
<dbReference type="Gene3D" id="2.30.180.10">
    <property type="entry name" value="FAS1 domain"/>
    <property type="match status" value="1"/>
</dbReference>
<keyword evidence="9" id="KW-1133">Transmembrane helix</keyword>
<evidence type="ECO:0000256" key="3">
    <source>
        <dbReference type="ARBA" id="ARBA00022475"/>
    </source>
</evidence>
<dbReference type="PANTHER" id="PTHR32077:SF37">
    <property type="entry name" value="OS09G0476800 PROTEIN"/>
    <property type="match status" value="1"/>
</dbReference>
<dbReference type="PROSITE" id="PS50213">
    <property type="entry name" value="FAS1"/>
    <property type="match status" value="1"/>
</dbReference>
<dbReference type="InterPro" id="IPR036378">
    <property type="entry name" value="FAS1_dom_sf"/>
</dbReference>
<evidence type="ECO:0000313" key="11">
    <source>
        <dbReference type="EMBL" id="CAL5081921.1"/>
    </source>
</evidence>
<evidence type="ECO:0000256" key="7">
    <source>
        <dbReference type="ARBA" id="ARBA00024686"/>
    </source>
</evidence>
<evidence type="ECO:0000256" key="8">
    <source>
        <dbReference type="SAM" id="MobiDB-lite"/>
    </source>
</evidence>
<keyword evidence="3" id="KW-1003">Cell membrane</keyword>
<evidence type="ECO:0000259" key="10">
    <source>
        <dbReference type="PROSITE" id="PS50213"/>
    </source>
</evidence>
<feature type="region of interest" description="Disordered" evidence="8">
    <location>
        <begin position="257"/>
        <end position="305"/>
    </location>
</feature>